<evidence type="ECO:0000259" key="1">
    <source>
        <dbReference type="Pfam" id="PF13924"/>
    </source>
</evidence>
<proteinExistence type="predicted"/>
<comment type="caution">
    <text evidence="2">The sequence shown here is derived from an EMBL/GenBank/DDBJ whole genome shotgun (WGS) entry which is preliminary data.</text>
</comment>
<dbReference type="InterPro" id="IPR024311">
    <property type="entry name" value="Lipocalin-like"/>
</dbReference>
<evidence type="ECO:0000313" key="2">
    <source>
        <dbReference type="EMBL" id="MFC3172842.1"/>
    </source>
</evidence>
<dbReference type="EMBL" id="JBHRTQ010000001">
    <property type="protein sequence ID" value="MFC3172842.1"/>
    <property type="molecule type" value="Genomic_DNA"/>
</dbReference>
<reference evidence="3" key="1">
    <citation type="journal article" date="2019" name="Int. J. Syst. Evol. Microbiol.">
        <title>The Global Catalogue of Microorganisms (GCM) 10K type strain sequencing project: providing services to taxonomists for standard genome sequencing and annotation.</title>
        <authorList>
            <consortium name="The Broad Institute Genomics Platform"/>
            <consortium name="The Broad Institute Genome Sequencing Center for Infectious Disease"/>
            <person name="Wu L."/>
            <person name="Ma J."/>
        </authorList>
    </citation>
    <scope>NUCLEOTIDE SEQUENCE [LARGE SCALE GENOMIC DNA]</scope>
    <source>
        <strain evidence="3">KCTC 42984</strain>
    </source>
</reference>
<gene>
    <name evidence="2" type="ORF">ACFOD9_01105</name>
</gene>
<feature type="domain" description="Lipocalin-like" evidence="1">
    <location>
        <begin position="9"/>
        <end position="136"/>
    </location>
</feature>
<dbReference type="RefSeq" id="WP_379508237.1">
    <property type="nucleotide sequence ID" value="NZ_JBHRTQ010000001.1"/>
</dbReference>
<dbReference type="Proteomes" id="UP001595604">
    <property type="component" value="Unassembled WGS sequence"/>
</dbReference>
<accession>A0ABV7IRN1</accession>
<dbReference type="Pfam" id="PF13924">
    <property type="entry name" value="Lipocalin_5"/>
    <property type="match status" value="1"/>
</dbReference>
<organism evidence="2 3">
    <name type="scientific">Novosphingobium bradum</name>
    <dbReference type="NCBI Taxonomy" id="1737444"/>
    <lineage>
        <taxon>Bacteria</taxon>
        <taxon>Pseudomonadati</taxon>
        <taxon>Pseudomonadota</taxon>
        <taxon>Alphaproteobacteria</taxon>
        <taxon>Sphingomonadales</taxon>
        <taxon>Sphingomonadaceae</taxon>
        <taxon>Novosphingobium</taxon>
    </lineage>
</organism>
<evidence type="ECO:0000313" key="3">
    <source>
        <dbReference type="Proteomes" id="UP001595604"/>
    </source>
</evidence>
<name>A0ABV7IRN1_9SPHN</name>
<keyword evidence="3" id="KW-1185">Reference proteome</keyword>
<protein>
    <submittedName>
        <fullName evidence="2">Lipocalin-like domain-containing protein</fullName>
    </submittedName>
</protein>
<sequence length="141" mass="15198">MIDRARLLGSWKLVSAVVQKDGRDSDEQGFGPEPNGYIHYMPDGRMAALIAHTDQAAPPPGATDAERLAQAGNFVAYGGFFTLDGDTVTHHVDVSSSAAGMGLDYVRHLTLDGDRLEIRTPPAIPIGRAMSLVWQRVAPRT</sequence>